<dbReference type="InterPro" id="IPR050644">
    <property type="entry name" value="PG_Glycine_Bridge_Synth"/>
</dbReference>
<evidence type="ECO:0000256" key="3">
    <source>
        <dbReference type="ARBA" id="ARBA00022960"/>
    </source>
</evidence>
<gene>
    <name evidence="7" type="ORF">LZ11_00997</name>
</gene>
<reference evidence="7 8" key="1">
    <citation type="submission" date="2019-07" db="EMBL/GenBank/DDBJ databases">
        <title>Genomic Encyclopedia of Type Strains, Phase I: the one thousand microbial genomes (KMG-I) project.</title>
        <authorList>
            <person name="Kyrpides N."/>
        </authorList>
    </citation>
    <scope>NUCLEOTIDE SEQUENCE [LARGE SCALE GENOMIC DNA]</scope>
    <source>
        <strain evidence="7 8">DSM 16647</strain>
    </source>
</reference>
<dbReference type="PANTHER" id="PTHR36174">
    <property type="entry name" value="LIPID II:GLYCINE GLYCYLTRANSFERASE"/>
    <property type="match status" value="1"/>
</dbReference>
<organism evidence="7 8">
    <name type="scientific">Thermosediminibacter litoriperuensis</name>
    <dbReference type="NCBI Taxonomy" id="291989"/>
    <lineage>
        <taxon>Bacteria</taxon>
        <taxon>Bacillati</taxon>
        <taxon>Bacillota</taxon>
        <taxon>Clostridia</taxon>
        <taxon>Thermosediminibacterales</taxon>
        <taxon>Thermosediminibacteraceae</taxon>
        <taxon>Thermosediminibacter</taxon>
    </lineage>
</organism>
<comment type="similarity">
    <text evidence="1">Belongs to the FemABX family.</text>
</comment>
<dbReference type="Pfam" id="PF02388">
    <property type="entry name" value="FemAB"/>
    <property type="match status" value="2"/>
</dbReference>
<keyword evidence="2 7" id="KW-0808">Transferase</keyword>
<dbReference type="Gene3D" id="3.40.630.30">
    <property type="match status" value="2"/>
</dbReference>
<dbReference type="AlphaFoldDB" id="A0A5S5AUZ0"/>
<protein>
    <submittedName>
        <fullName evidence="7">Lipid II:glycine glycyltransferase (Peptidoglycan interpeptide bridge formation enzyme)</fullName>
    </submittedName>
</protein>
<dbReference type="GO" id="GO:0008360">
    <property type="term" value="P:regulation of cell shape"/>
    <property type="evidence" value="ECO:0007669"/>
    <property type="project" value="UniProtKB-KW"/>
</dbReference>
<accession>A0A5S5AUZ0</accession>
<evidence type="ECO:0000256" key="5">
    <source>
        <dbReference type="ARBA" id="ARBA00023315"/>
    </source>
</evidence>
<evidence type="ECO:0000313" key="7">
    <source>
        <dbReference type="EMBL" id="TYP56716.1"/>
    </source>
</evidence>
<dbReference type="PANTHER" id="PTHR36174:SF1">
    <property type="entry name" value="LIPID II:GLYCINE GLYCYLTRANSFERASE"/>
    <property type="match status" value="1"/>
</dbReference>
<evidence type="ECO:0000256" key="1">
    <source>
        <dbReference type="ARBA" id="ARBA00009943"/>
    </source>
</evidence>
<dbReference type="GO" id="GO:0009252">
    <property type="term" value="P:peptidoglycan biosynthetic process"/>
    <property type="evidence" value="ECO:0007669"/>
    <property type="project" value="UniProtKB-KW"/>
</dbReference>
<keyword evidence="3" id="KW-0133">Cell shape</keyword>
<dbReference type="GO" id="GO:0016755">
    <property type="term" value="F:aminoacyltransferase activity"/>
    <property type="evidence" value="ECO:0007669"/>
    <property type="project" value="InterPro"/>
</dbReference>
<keyword evidence="4" id="KW-0573">Peptidoglycan synthesis</keyword>
<dbReference type="Proteomes" id="UP000322294">
    <property type="component" value="Unassembled WGS sequence"/>
</dbReference>
<dbReference type="InterPro" id="IPR003447">
    <property type="entry name" value="FEMABX"/>
</dbReference>
<dbReference type="GO" id="GO:0071555">
    <property type="term" value="P:cell wall organization"/>
    <property type="evidence" value="ECO:0007669"/>
    <property type="project" value="UniProtKB-KW"/>
</dbReference>
<keyword evidence="8" id="KW-1185">Reference proteome</keyword>
<proteinExistence type="inferred from homology"/>
<dbReference type="PROSITE" id="PS51191">
    <property type="entry name" value="FEMABX"/>
    <property type="match status" value="1"/>
</dbReference>
<evidence type="ECO:0000313" key="8">
    <source>
        <dbReference type="Proteomes" id="UP000322294"/>
    </source>
</evidence>
<keyword evidence="5" id="KW-0012">Acyltransferase</keyword>
<keyword evidence="6" id="KW-0961">Cell wall biogenesis/degradation</keyword>
<dbReference type="OrthoDB" id="9785911at2"/>
<dbReference type="EMBL" id="VNHO01000008">
    <property type="protein sequence ID" value="TYP56716.1"/>
    <property type="molecule type" value="Genomic_DNA"/>
</dbReference>
<name>A0A5S5AUZ0_9FIRM</name>
<evidence type="ECO:0000256" key="6">
    <source>
        <dbReference type="ARBA" id="ARBA00023316"/>
    </source>
</evidence>
<evidence type="ECO:0000256" key="4">
    <source>
        <dbReference type="ARBA" id="ARBA00022984"/>
    </source>
</evidence>
<dbReference type="SUPFAM" id="SSF55729">
    <property type="entry name" value="Acyl-CoA N-acyltransferases (Nat)"/>
    <property type="match status" value="2"/>
</dbReference>
<comment type="caution">
    <text evidence="7">The sequence shown here is derived from an EMBL/GenBank/DDBJ whole genome shotgun (WGS) entry which is preliminary data.</text>
</comment>
<dbReference type="InterPro" id="IPR016181">
    <property type="entry name" value="Acyl_CoA_acyltransferase"/>
</dbReference>
<dbReference type="RefSeq" id="WP_148866781.1">
    <property type="nucleotide sequence ID" value="NZ_VNHO01000008.1"/>
</dbReference>
<evidence type="ECO:0000256" key="2">
    <source>
        <dbReference type="ARBA" id="ARBA00022679"/>
    </source>
</evidence>
<sequence length="363" mass="42463">MEFIINGDPHKYTNFVKTHPKGHVLQTLEWAAVKEDNWRPIYVTVEDGGAVKASMLLLLRQLPFIRKNMIYSPRGPVCDMHDFDTLKFLMDNVRKLAREHDAIMLKIDPDISINDKILADNLKKLGFVQNMEALNFEGIQPRFVFRLDITPSLDELLASFHPKTRYNIRLAQRKGVKVRMGKREDLQEFHRIMEITGLRDGFVVRSLEYFQKMYDSLQPQGYLELALAEYEGKTIAGIICLFCGSKCWYLYGASSNEHRNVMPNYLLQWEMIKRAKDRGCTLYDFRGVSGDLNPDNPLYGLYRFKKGFNGELTEFIGEFDMVLNPFWYTVWQKGMPVFRNIRRKITLKLKKTKFNDTRGNTQN</sequence>